<evidence type="ECO:0000313" key="1">
    <source>
        <dbReference type="EMBL" id="AYV86409.1"/>
    </source>
</evidence>
<proteinExistence type="predicted"/>
<dbReference type="EMBL" id="MK072507">
    <property type="protein sequence ID" value="AYV86409.1"/>
    <property type="molecule type" value="Genomic_DNA"/>
</dbReference>
<accession>A0A3G5AKI7</accession>
<reference evidence="1" key="1">
    <citation type="submission" date="2018-10" db="EMBL/GenBank/DDBJ databases">
        <title>Hidden diversity of soil giant viruses.</title>
        <authorList>
            <person name="Schulz F."/>
            <person name="Alteio L."/>
            <person name="Goudeau D."/>
            <person name="Ryan E.M."/>
            <person name="Malmstrom R.R."/>
            <person name="Blanchard J."/>
            <person name="Woyke T."/>
        </authorList>
    </citation>
    <scope>NUCLEOTIDE SEQUENCE</scope>
    <source>
        <strain evidence="1">SYV1</strain>
    </source>
</reference>
<organism evidence="1">
    <name type="scientific">Sylvanvirus sp</name>
    <dbReference type="NCBI Taxonomy" id="2487774"/>
    <lineage>
        <taxon>Viruses</taxon>
    </lineage>
</organism>
<sequence length="235" mass="27417">MSTAFLSAVRDHYMFGHVSNFSRGQQQVDLFMCKEKQDIVRVKRGDAQEYRPRVRPQRAIQSLIRDPGLLTNQLQKNHKHISNNHYINEDLDQAMSLDPMSALRANFKVPWNDQFYKKISVDSVLKRKNHDSLYNPDSADNQDMSIHKLARHEASKPERNDNIYDSRHSIVYELRAAERRVQDSTLSIEEREKAWDQTIQLKQVHSTSFFEAISKYKGSGIMKTNLHSDDSKVIQ</sequence>
<gene>
    <name evidence="1" type="ORF">Sylvanvirus1_5</name>
</gene>
<name>A0A3G5AKI7_9VIRU</name>
<protein>
    <submittedName>
        <fullName evidence="1">Uncharacterized protein</fullName>
    </submittedName>
</protein>